<dbReference type="InterPro" id="IPR039315">
    <property type="entry name" value="CheW"/>
</dbReference>
<dbReference type="EMBL" id="CP053069">
    <property type="protein sequence ID" value="QJR09007.1"/>
    <property type="molecule type" value="Genomic_DNA"/>
</dbReference>
<accession>A0A6M4GTN9</accession>
<dbReference type="GO" id="GO:0007165">
    <property type="term" value="P:signal transduction"/>
    <property type="evidence" value="ECO:0007669"/>
    <property type="project" value="InterPro"/>
</dbReference>
<organism evidence="2 3">
    <name type="scientific">Usitatibacter rugosus</name>
    <dbReference type="NCBI Taxonomy" id="2732067"/>
    <lineage>
        <taxon>Bacteria</taxon>
        <taxon>Pseudomonadati</taxon>
        <taxon>Pseudomonadota</taxon>
        <taxon>Betaproteobacteria</taxon>
        <taxon>Nitrosomonadales</taxon>
        <taxon>Usitatibacteraceae</taxon>
        <taxon>Usitatibacter</taxon>
    </lineage>
</organism>
<evidence type="ECO:0000259" key="1">
    <source>
        <dbReference type="PROSITE" id="PS50851"/>
    </source>
</evidence>
<dbReference type="PANTHER" id="PTHR22617:SF43">
    <property type="entry name" value="PROTEIN PILI"/>
    <property type="match status" value="1"/>
</dbReference>
<dbReference type="SUPFAM" id="SSF50341">
    <property type="entry name" value="CheW-like"/>
    <property type="match status" value="1"/>
</dbReference>
<dbReference type="Pfam" id="PF01584">
    <property type="entry name" value="CheW"/>
    <property type="match status" value="1"/>
</dbReference>
<sequence length="171" mass="18920">MARRTRSLREFQLSLGERLRTATTRAALSSRLGFQVGSDNWFVALHQVSEVIPVPNAVPVPLTQPWFRGVANVRGNLYSIVDFQAFQGREVVTAGMERRVILISERLLGGAGFVVSRMLGLRNPDQFTKLERPADAAPWVGGVYEAAGGTRWMELDLPELVRQPGFLEVGA</sequence>
<dbReference type="SMART" id="SM00260">
    <property type="entry name" value="CheW"/>
    <property type="match status" value="1"/>
</dbReference>
<reference evidence="2 3" key="1">
    <citation type="submission" date="2020-04" db="EMBL/GenBank/DDBJ databases">
        <title>Usitatibacter rugosus gen. nov., sp. nov. and Usitatibacter palustris sp. nov., novel members of Usitatibacteraceae fam. nov. within the order Nitrosomonadales isolated from soil.</title>
        <authorList>
            <person name="Huber K.J."/>
            <person name="Neumann-Schaal M."/>
            <person name="Geppert A."/>
            <person name="Luckner M."/>
            <person name="Wanner G."/>
            <person name="Overmann J."/>
        </authorList>
    </citation>
    <scope>NUCLEOTIDE SEQUENCE [LARGE SCALE GENOMIC DNA]</scope>
    <source>
        <strain evidence="2 3">0125_3</strain>
    </source>
</reference>
<dbReference type="InterPro" id="IPR002545">
    <property type="entry name" value="CheW-lke_dom"/>
</dbReference>
<protein>
    <recommendedName>
        <fullName evidence="1">CheW-like domain-containing protein</fullName>
    </recommendedName>
</protein>
<feature type="domain" description="CheW-like" evidence="1">
    <location>
        <begin position="28"/>
        <end position="166"/>
    </location>
</feature>
<dbReference type="KEGG" id="uru:DSM104443_00042"/>
<name>A0A6M4GTN9_9PROT</name>
<dbReference type="Proteomes" id="UP000501534">
    <property type="component" value="Chromosome"/>
</dbReference>
<dbReference type="Gene3D" id="2.40.50.180">
    <property type="entry name" value="CheA-289, Domain 4"/>
    <property type="match status" value="1"/>
</dbReference>
<gene>
    <name evidence="2" type="ORF">DSM104443_00042</name>
</gene>
<dbReference type="PROSITE" id="PS50851">
    <property type="entry name" value="CHEW"/>
    <property type="match status" value="1"/>
</dbReference>
<evidence type="ECO:0000313" key="2">
    <source>
        <dbReference type="EMBL" id="QJR09007.1"/>
    </source>
</evidence>
<dbReference type="InterPro" id="IPR036061">
    <property type="entry name" value="CheW-like_dom_sf"/>
</dbReference>
<dbReference type="GO" id="GO:0006935">
    <property type="term" value="P:chemotaxis"/>
    <property type="evidence" value="ECO:0007669"/>
    <property type="project" value="InterPro"/>
</dbReference>
<dbReference type="RefSeq" id="WP_171088711.1">
    <property type="nucleotide sequence ID" value="NZ_CP053069.1"/>
</dbReference>
<evidence type="ECO:0000313" key="3">
    <source>
        <dbReference type="Proteomes" id="UP000501534"/>
    </source>
</evidence>
<dbReference type="PANTHER" id="PTHR22617">
    <property type="entry name" value="CHEMOTAXIS SENSOR HISTIDINE KINASE-RELATED"/>
    <property type="match status" value="1"/>
</dbReference>
<dbReference type="GO" id="GO:0005829">
    <property type="term" value="C:cytosol"/>
    <property type="evidence" value="ECO:0007669"/>
    <property type="project" value="TreeGrafter"/>
</dbReference>
<proteinExistence type="predicted"/>
<dbReference type="AlphaFoldDB" id="A0A6M4GTN9"/>
<keyword evidence="3" id="KW-1185">Reference proteome</keyword>